<dbReference type="InterPro" id="IPR036086">
    <property type="entry name" value="ParB/Sulfiredoxin_sf"/>
</dbReference>
<dbReference type="SUPFAM" id="SSF110849">
    <property type="entry name" value="ParB/Sulfiredoxin"/>
    <property type="match status" value="1"/>
</dbReference>
<reference evidence="1" key="1">
    <citation type="journal article" date="2020" name="mSystems">
        <title>Genome- and Community-Level Interaction Insights into Carbon Utilization and Element Cycling Functions of Hydrothermarchaeota in Hydrothermal Sediment.</title>
        <authorList>
            <person name="Zhou Z."/>
            <person name="Liu Y."/>
            <person name="Xu W."/>
            <person name="Pan J."/>
            <person name="Luo Z.H."/>
            <person name="Li M."/>
        </authorList>
    </citation>
    <scope>NUCLEOTIDE SEQUENCE [LARGE SCALE GENOMIC DNA]</scope>
    <source>
        <strain evidence="1">SpSt-468</strain>
    </source>
</reference>
<comment type="caution">
    <text evidence="1">The sequence shown here is derived from an EMBL/GenBank/DDBJ whole genome shotgun (WGS) entry which is preliminary data.</text>
</comment>
<dbReference type="CDD" id="cd16387">
    <property type="entry name" value="ParB_N_Srx"/>
    <property type="match status" value="1"/>
</dbReference>
<name>A0A7C3J3C8_9CREN</name>
<dbReference type="EMBL" id="DSTX01000001">
    <property type="protein sequence ID" value="HFK19676.1"/>
    <property type="molecule type" value="Genomic_DNA"/>
</dbReference>
<evidence type="ECO:0000313" key="1">
    <source>
        <dbReference type="EMBL" id="HFK19676.1"/>
    </source>
</evidence>
<gene>
    <name evidence="1" type="ORF">ENS19_00130</name>
</gene>
<dbReference type="AlphaFoldDB" id="A0A7C3J3C8"/>
<sequence length="359" mass="41809">MSEEYNITKRLTMKKRVPINQILLDCNNPRLFEKTKAKYNDNEFESQQAQMMELLETEEGISEIKMSICKVGFLPIDKIVVRPLFAGNKKYVVVEGNRRTAAIKSILKSRPTYIEKNDYDKLVPKLRKIDVLLLETTQDKIEQDRLAIQGIRHISGIKSWEFYPKAYTCYTLSVEGYNPIEIKEFLGGGVTVPEIKKYIYSYYAYKAFCDDEEYGSYAEDHPEKVAIFGEVLNAPKVREWLGWEDSSHKFTKEANLKTFYQIIKDHDLTYQDVRKLKKIVEKNRIDELLDGQKTVDQLVSQITTEEAQESYDDKKIYKKTIEALRRAPIEPDQEYIELIKELEASVKKVSSYLEKIGAS</sequence>
<accession>A0A7C3J3C8</accession>
<evidence type="ECO:0008006" key="2">
    <source>
        <dbReference type="Google" id="ProtNLM"/>
    </source>
</evidence>
<organism evidence="1">
    <name type="scientific">Candidatus Methanomethylicus mesodigestus</name>
    <dbReference type="NCBI Taxonomy" id="1867258"/>
    <lineage>
        <taxon>Archaea</taxon>
        <taxon>Thermoproteota</taxon>
        <taxon>Methanosuratincolia</taxon>
        <taxon>Candidatus Methanomethylicales</taxon>
        <taxon>Candidatus Methanomethylicaceae</taxon>
        <taxon>Candidatus Methanomethylicus</taxon>
    </lineage>
</organism>
<protein>
    <recommendedName>
        <fullName evidence="2">ParB/Sulfiredoxin domain-containing protein</fullName>
    </recommendedName>
</protein>
<proteinExistence type="predicted"/>